<keyword evidence="2" id="KW-1185">Reference proteome</keyword>
<protein>
    <submittedName>
        <fullName evidence="1">Uncharacterized protein</fullName>
    </submittedName>
</protein>
<dbReference type="RefSeq" id="WP_202246676.1">
    <property type="nucleotide sequence ID" value="NZ_JAESIY010000019.1"/>
</dbReference>
<dbReference type="AlphaFoldDB" id="A0A937FBZ8"/>
<comment type="caution">
    <text evidence="1">The sequence shown here is derived from an EMBL/GenBank/DDBJ whole genome shotgun (WGS) entry which is preliminary data.</text>
</comment>
<dbReference type="EMBL" id="JAESIY010000019">
    <property type="protein sequence ID" value="MBL3658882.1"/>
    <property type="molecule type" value="Genomic_DNA"/>
</dbReference>
<organism evidence="1 2">
    <name type="scientific">Fulvivirga sediminis</name>
    <dbReference type="NCBI Taxonomy" id="2803949"/>
    <lineage>
        <taxon>Bacteria</taxon>
        <taxon>Pseudomonadati</taxon>
        <taxon>Bacteroidota</taxon>
        <taxon>Cytophagia</taxon>
        <taxon>Cytophagales</taxon>
        <taxon>Fulvivirgaceae</taxon>
        <taxon>Fulvivirga</taxon>
    </lineage>
</organism>
<evidence type="ECO:0000313" key="2">
    <source>
        <dbReference type="Proteomes" id="UP000659388"/>
    </source>
</evidence>
<sequence length="145" mass="16596">MRLLGLIGMVTILVLVNYEKGKAQSTLKSYNNEQKQAENNFVDQSKYDGQYILMAANDCQLQIDISGGIYHLETSKRKLKGTIEILKNNQQVYLLFKRLIGDDPGEDVSGKYEDNSIIIQNYGNSMNQYTRLSECSDKYLVLKKR</sequence>
<evidence type="ECO:0000313" key="1">
    <source>
        <dbReference type="EMBL" id="MBL3658882.1"/>
    </source>
</evidence>
<name>A0A937FBZ8_9BACT</name>
<accession>A0A937FBZ8</accession>
<gene>
    <name evidence="1" type="ORF">JL102_22225</name>
</gene>
<reference evidence="1" key="1">
    <citation type="submission" date="2021-01" db="EMBL/GenBank/DDBJ databases">
        <title>Fulvivirga kasyanovii gen. nov., sp nov., a novel member of the phylum Bacteroidetes isolated from seawater in a mussel farm.</title>
        <authorList>
            <person name="Zhao L.-H."/>
            <person name="Wang Z.-J."/>
        </authorList>
    </citation>
    <scope>NUCLEOTIDE SEQUENCE</scope>
    <source>
        <strain evidence="1">2943</strain>
    </source>
</reference>
<proteinExistence type="predicted"/>
<dbReference type="Proteomes" id="UP000659388">
    <property type="component" value="Unassembled WGS sequence"/>
</dbReference>